<dbReference type="RefSeq" id="WP_354663093.1">
    <property type="nucleotide sequence ID" value="NZ_JBEXAC010000002.1"/>
</dbReference>
<dbReference type="InterPro" id="IPR011990">
    <property type="entry name" value="TPR-like_helical_dom_sf"/>
</dbReference>
<dbReference type="SUPFAM" id="SSF48452">
    <property type="entry name" value="TPR-like"/>
    <property type="match status" value="1"/>
</dbReference>
<sequence>MQKLSIIIGLFLLTAWCGCKKFESFQTDPNRTTQATPDLLLTFIETRAFNEVSTSNALAARQLVYTDGVNANQYYGWKRASFDDYNNLRQVYKMEQEAIRINKPVYLTLAKFFRAYFIMRLTLTFGDVPSTEALRGDEGGFIPVYDKQEDIFLAVLDSLQSANNALTAAADEIRGDIVYNGNIQQWKQLINSYSIRILMSLSLKENNTKLRVKQRFAEIINNPDKYPLFSGNEDNGQLKYVDLQDNRYPYYNNNDLQTAYYMEETFVNTLKGLKDPRLFRFAEKAPKQAGLPDGDFNAYGGVKGSATIDENTIRVTAGEASKIAKRYFNDPVNEPGIAVGYAELQFILAEAVLKGWMTGNADTYYKNGIQASMEFFKIAPAAITAYKTQPAVQLQPGHELENIFKQKHIAFFLNSGWQPFYEQRRTGLPIFDVSGNGMLNDKKIPKRWMYPEGELNLNQENVTAAINSQYPQGDDVNGVMWLLKKD</sequence>
<comment type="caution">
    <text evidence="1">The sequence shown here is derived from an EMBL/GenBank/DDBJ whole genome shotgun (WGS) entry which is preliminary data.</text>
</comment>
<gene>
    <name evidence="1" type="ORF">ABR189_24290</name>
</gene>
<evidence type="ECO:0000313" key="1">
    <source>
        <dbReference type="EMBL" id="MET7000534.1"/>
    </source>
</evidence>
<dbReference type="Pfam" id="PF12771">
    <property type="entry name" value="SusD-like_2"/>
    <property type="match status" value="1"/>
</dbReference>
<dbReference type="PROSITE" id="PS51257">
    <property type="entry name" value="PROKAR_LIPOPROTEIN"/>
    <property type="match status" value="1"/>
</dbReference>
<keyword evidence="1" id="KW-0449">Lipoprotein</keyword>
<evidence type="ECO:0000313" key="2">
    <source>
        <dbReference type="Proteomes" id="UP001549749"/>
    </source>
</evidence>
<dbReference type="Proteomes" id="UP001549749">
    <property type="component" value="Unassembled WGS sequence"/>
</dbReference>
<keyword evidence="2" id="KW-1185">Reference proteome</keyword>
<reference evidence="1 2" key="1">
    <citation type="submission" date="2024-06" db="EMBL/GenBank/DDBJ databases">
        <title>Chitinophaga defluvii sp. nov., isolated from municipal sewage.</title>
        <authorList>
            <person name="Zhang L."/>
        </authorList>
    </citation>
    <scope>NUCLEOTIDE SEQUENCE [LARGE SCALE GENOMIC DNA]</scope>
    <source>
        <strain evidence="1 2">H8</strain>
    </source>
</reference>
<dbReference type="Gene3D" id="1.25.40.390">
    <property type="match status" value="1"/>
</dbReference>
<proteinExistence type="predicted"/>
<organism evidence="1 2">
    <name type="scientific">Chitinophaga defluvii</name>
    <dbReference type="NCBI Taxonomy" id="3163343"/>
    <lineage>
        <taxon>Bacteria</taxon>
        <taxon>Pseudomonadati</taxon>
        <taxon>Bacteroidota</taxon>
        <taxon>Chitinophagia</taxon>
        <taxon>Chitinophagales</taxon>
        <taxon>Chitinophagaceae</taxon>
        <taxon>Chitinophaga</taxon>
    </lineage>
</organism>
<name>A0ABV2TEJ5_9BACT</name>
<protein>
    <submittedName>
        <fullName evidence="1">SusD/RagB family nutrient-binding outer membrane lipoprotein</fullName>
    </submittedName>
</protein>
<dbReference type="InterPro" id="IPR041662">
    <property type="entry name" value="SusD-like_2"/>
</dbReference>
<dbReference type="EMBL" id="JBEXAC010000002">
    <property type="protein sequence ID" value="MET7000534.1"/>
    <property type="molecule type" value="Genomic_DNA"/>
</dbReference>
<accession>A0ABV2TEJ5</accession>